<sequence length="62" mass="6605">MILAGTAVHLGRRAHTAMAGAPPRCRGPESTVATTNVCTEVIWSSCRKDLSSEPLKVLIFVP</sequence>
<proteinExistence type="predicted"/>
<dbReference type="EMBL" id="GBRH01255380">
    <property type="protein sequence ID" value="JAD42515.1"/>
    <property type="molecule type" value="Transcribed_RNA"/>
</dbReference>
<protein>
    <submittedName>
        <fullName evidence="1">Uncharacterized protein</fullName>
    </submittedName>
</protein>
<reference evidence="1" key="2">
    <citation type="journal article" date="2015" name="Data Brief">
        <title>Shoot transcriptome of the giant reed, Arundo donax.</title>
        <authorList>
            <person name="Barrero R.A."/>
            <person name="Guerrero F.D."/>
            <person name="Moolhuijzen P."/>
            <person name="Goolsby J.A."/>
            <person name="Tidwell J."/>
            <person name="Bellgard S.E."/>
            <person name="Bellgard M.I."/>
        </authorList>
    </citation>
    <scope>NUCLEOTIDE SEQUENCE</scope>
    <source>
        <tissue evidence="1">Shoot tissue taken approximately 20 cm above the soil surface</tissue>
    </source>
</reference>
<evidence type="ECO:0000313" key="1">
    <source>
        <dbReference type="EMBL" id="JAD42515.1"/>
    </source>
</evidence>
<organism evidence="1">
    <name type="scientific">Arundo donax</name>
    <name type="common">Giant reed</name>
    <name type="synonym">Donax arundinaceus</name>
    <dbReference type="NCBI Taxonomy" id="35708"/>
    <lineage>
        <taxon>Eukaryota</taxon>
        <taxon>Viridiplantae</taxon>
        <taxon>Streptophyta</taxon>
        <taxon>Embryophyta</taxon>
        <taxon>Tracheophyta</taxon>
        <taxon>Spermatophyta</taxon>
        <taxon>Magnoliopsida</taxon>
        <taxon>Liliopsida</taxon>
        <taxon>Poales</taxon>
        <taxon>Poaceae</taxon>
        <taxon>PACMAD clade</taxon>
        <taxon>Arundinoideae</taxon>
        <taxon>Arundineae</taxon>
        <taxon>Arundo</taxon>
    </lineage>
</organism>
<accession>A0A0A9A0H1</accession>
<name>A0A0A9A0H1_ARUDO</name>
<dbReference type="AlphaFoldDB" id="A0A0A9A0H1"/>
<reference evidence="1" key="1">
    <citation type="submission" date="2014-09" db="EMBL/GenBank/DDBJ databases">
        <authorList>
            <person name="Magalhaes I.L.F."/>
            <person name="Oliveira U."/>
            <person name="Santos F.R."/>
            <person name="Vidigal T.H.D.A."/>
            <person name="Brescovit A.D."/>
            <person name="Santos A.J."/>
        </authorList>
    </citation>
    <scope>NUCLEOTIDE SEQUENCE</scope>
    <source>
        <tissue evidence="1">Shoot tissue taken approximately 20 cm above the soil surface</tissue>
    </source>
</reference>